<evidence type="ECO:0000313" key="2">
    <source>
        <dbReference type="Proteomes" id="UP001279734"/>
    </source>
</evidence>
<evidence type="ECO:0000313" key="1">
    <source>
        <dbReference type="EMBL" id="GMH00567.1"/>
    </source>
</evidence>
<name>A0AAD3P6Z5_NEPGR</name>
<accession>A0AAD3P6Z5</accession>
<proteinExistence type="predicted"/>
<gene>
    <name evidence="1" type="ORF">Nepgr_002406</name>
</gene>
<dbReference type="Proteomes" id="UP001279734">
    <property type="component" value="Unassembled WGS sequence"/>
</dbReference>
<reference evidence="1" key="1">
    <citation type="submission" date="2023-05" db="EMBL/GenBank/DDBJ databases">
        <title>Nepenthes gracilis genome sequencing.</title>
        <authorList>
            <person name="Fukushima K."/>
        </authorList>
    </citation>
    <scope>NUCLEOTIDE SEQUENCE</scope>
    <source>
        <strain evidence="1">SING2019-196</strain>
    </source>
</reference>
<sequence>MQQSNGKADLQRVAWCFPTGCSLNIVVKLHQAENYQQGTIGHLRYSQPQCRVAPCAPPAQLPQTNANHSPTIYQPKFLQHFPLLAQLSSQIDRKNRIG</sequence>
<dbReference type="AlphaFoldDB" id="A0AAD3P6Z5"/>
<protein>
    <submittedName>
        <fullName evidence="1">Uncharacterized protein</fullName>
    </submittedName>
</protein>
<dbReference type="EMBL" id="BSYO01000002">
    <property type="protein sequence ID" value="GMH00567.1"/>
    <property type="molecule type" value="Genomic_DNA"/>
</dbReference>
<comment type="caution">
    <text evidence="1">The sequence shown here is derived from an EMBL/GenBank/DDBJ whole genome shotgun (WGS) entry which is preliminary data.</text>
</comment>
<keyword evidence="2" id="KW-1185">Reference proteome</keyword>
<organism evidence="1 2">
    <name type="scientific">Nepenthes gracilis</name>
    <name type="common">Slender pitcher plant</name>
    <dbReference type="NCBI Taxonomy" id="150966"/>
    <lineage>
        <taxon>Eukaryota</taxon>
        <taxon>Viridiplantae</taxon>
        <taxon>Streptophyta</taxon>
        <taxon>Embryophyta</taxon>
        <taxon>Tracheophyta</taxon>
        <taxon>Spermatophyta</taxon>
        <taxon>Magnoliopsida</taxon>
        <taxon>eudicotyledons</taxon>
        <taxon>Gunneridae</taxon>
        <taxon>Pentapetalae</taxon>
        <taxon>Caryophyllales</taxon>
        <taxon>Nepenthaceae</taxon>
        <taxon>Nepenthes</taxon>
    </lineage>
</organism>